<name>A0A4Y7S4M4_COPMI</name>
<sequence>MCISPSRPRGRTLRKTYANPRKIVFDTGIENAQVIRGCNCEGEVNCQCRLKAGICEMRDTEVSKDTATVTGDQTQAQPKQSQQPRVDLKTPRRNPNMQAQERGTQQTNPTQSTTKPKGKSETKNEYSLAFPALPSTIHLPSAPLTTSSRYRGSRGSCPRGSRAWMGLHSQRDLFSGRGVKLVRSRWVKDGYR</sequence>
<gene>
    <name evidence="2" type="ORF">FA13DRAFT_812740</name>
</gene>
<keyword evidence="3" id="KW-1185">Reference proteome</keyword>
<comment type="caution">
    <text evidence="2">The sequence shown here is derived from an EMBL/GenBank/DDBJ whole genome shotgun (WGS) entry which is preliminary data.</text>
</comment>
<dbReference type="Proteomes" id="UP000298030">
    <property type="component" value="Unassembled WGS sequence"/>
</dbReference>
<feature type="region of interest" description="Disordered" evidence="1">
    <location>
        <begin position="66"/>
        <end position="123"/>
    </location>
</feature>
<evidence type="ECO:0000256" key="1">
    <source>
        <dbReference type="SAM" id="MobiDB-lite"/>
    </source>
</evidence>
<evidence type="ECO:0000313" key="3">
    <source>
        <dbReference type="Proteomes" id="UP000298030"/>
    </source>
</evidence>
<proteinExistence type="predicted"/>
<organism evidence="2 3">
    <name type="scientific">Coprinellus micaceus</name>
    <name type="common">Glistening ink-cap mushroom</name>
    <name type="synonym">Coprinus micaceus</name>
    <dbReference type="NCBI Taxonomy" id="71717"/>
    <lineage>
        <taxon>Eukaryota</taxon>
        <taxon>Fungi</taxon>
        <taxon>Dikarya</taxon>
        <taxon>Basidiomycota</taxon>
        <taxon>Agaricomycotina</taxon>
        <taxon>Agaricomycetes</taxon>
        <taxon>Agaricomycetidae</taxon>
        <taxon>Agaricales</taxon>
        <taxon>Agaricineae</taxon>
        <taxon>Psathyrellaceae</taxon>
        <taxon>Coprinellus</taxon>
    </lineage>
</organism>
<feature type="region of interest" description="Disordered" evidence="1">
    <location>
        <begin position="139"/>
        <end position="162"/>
    </location>
</feature>
<feature type="compositionally biased region" description="Low complexity" evidence="1">
    <location>
        <begin position="147"/>
        <end position="162"/>
    </location>
</feature>
<dbReference type="AlphaFoldDB" id="A0A4Y7S4M4"/>
<dbReference type="EMBL" id="QPFP01000337">
    <property type="protein sequence ID" value="TEB16095.1"/>
    <property type="molecule type" value="Genomic_DNA"/>
</dbReference>
<accession>A0A4Y7S4M4</accession>
<evidence type="ECO:0000313" key="2">
    <source>
        <dbReference type="EMBL" id="TEB16095.1"/>
    </source>
</evidence>
<reference evidence="2 3" key="1">
    <citation type="journal article" date="2019" name="Nat. Ecol. Evol.">
        <title>Megaphylogeny resolves global patterns of mushroom evolution.</title>
        <authorList>
            <person name="Varga T."/>
            <person name="Krizsan K."/>
            <person name="Foldi C."/>
            <person name="Dima B."/>
            <person name="Sanchez-Garcia M."/>
            <person name="Sanchez-Ramirez S."/>
            <person name="Szollosi G.J."/>
            <person name="Szarkandi J.G."/>
            <person name="Papp V."/>
            <person name="Albert L."/>
            <person name="Andreopoulos W."/>
            <person name="Angelini C."/>
            <person name="Antonin V."/>
            <person name="Barry K.W."/>
            <person name="Bougher N.L."/>
            <person name="Buchanan P."/>
            <person name="Buyck B."/>
            <person name="Bense V."/>
            <person name="Catcheside P."/>
            <person name="Chovatia M."/>
            <person name="Cooper J."/>
            <person name="Damon W."/>
            <person name="Desjardin D."/>
            <person name="Finy P."/>
            <person name="Geml J."/>
            <person name="Haridas S."/>
            <person name="Hughes K."/>
            <person name="Justo A."/>
            <person name="Karasinski D."/>
            <person name="Kautmanova I."/>
            <person name="Kiss B."/>
            <person name="Kocsube S."/>
            <person name="Kotiranta H."/>
            <person name="LaButti K.M."/>
            <person name="Lechner B.E."/>
            <person name="Liimatainen K."/>
            <person name="Lipzen A."/>
            <person name="Lukacs Z."/>
            <person name="Mihaltcheva S."/>
            <person name="Morgado L.N."/>
            <person name="Niskanen T."/>
            <person name="Noordeloos M.E."/>
            <person name="Ohm R.A."/>
            <person name="Ortiz-Santana B."/>
            <person name="Ovrebo C."/>
            <person name="Racz N."/>
            <person name="Riley R."/>
            <person name="Savchenko A."/>
            <person name="Shiryaev A."/>
            <person name="Soop K."/>
            <person name="Spirin V."/>
            <person name="Szebenyi C."/>
            <person name="Tomsovsky M."/>
            <person name="Tulloss R.E."/>
            <person name="Uehling J."/>
            <person name="Grigoriev I.V."/>
            <person name="Vagvolgyi C."/>
            <person name="Papp T."/>
            <person name="Martin F.M."/>
            <person name="Miettinen O."/>
            <person name="Hibbett D.S."/>
            <person name="Nagy L.G."/>
        </authorList>
    </citation>
    <scope>NUCLEOTIDE SEQUENCE [LARGE SCALE GENOMIC DNA]</scope>
    <source>
        <strain evidence="2 3">FP101781</strain>
    </source>
</reference>
<feature type="compositionally biased region" description="Low complexity" evidence="1">
    <location>
        <begin position="73"/>
        <end position="83"/>
    </location>
</feature>
<feature type="compositionally biased region" description="Polar residues" evidence="1">
    <location>
        <begin position="93"/>
        <end position="115"/>
    </location>
</feature>
<protein>
    <submittedName>
        <fullName evidence="2">Uncharacterized protein</fullName>
    </submittedName>
</protein>